<evidence type="ECO:0000313" key="4">
    <source>
        <dbReference type="Proteomes" id="UP000029989"/>
    </source>
</evidence>
<dbReference type="PROSITE" id="PS50846">
    <property type="entry name" value="HMA_2"/>
    <property type="match status" value="1"/>
</dbReference>
<dbReference type="Pfam" id="PF00403">
    <property type="entry name" value="HMA"/>
    <property type="match status" value="1"/>
</dbReference>
<feature type="domain" description="HMA" evidence="2">
    <location>
        <begin position="1"/>
        <end position="62"/>
    </location>
</feature>
<keyword evidence="4" id="KW-1185">Reference proteome</keyword>
<dbReference type="OrthoDB" id="9814359at2"/>
<dbReference type="InterPro" id="IPR006121">
    <property type="entry name" value="HMA_dom"/>
</dbReference>
<evidence type="ECO:0000256" key="1">
    <source>
        <dbReference type="ARBA" id="ARBA00022723"/>
    </source>
</evidence>
<keyword evidence="1" id="KW-0479">Metal-binding</keyword>
<dbReference type="SUPFAM" id="SSF55008">
    <property type="entry name" value="HMA, heavy metal-associated domain"/>
    <property type="match status" value="1"/>
</dbReference>
<dbReference type="RefSeq" id="WP_036211281.1">
    <property type="nucleotide sequence ID" value="NZ_AVPT01000016.1"/>
</dbReference>
<dbReference type="CDD" id="cd00371">
    <property type="entry name" value="HMA"/>
    <property type="match status" value="1"/>
</dbReference>
<dbReference type="Proteomes" id="UP000029989">
    <property type="component" value="Unassembled WGS sequence"/>
</dbReference>
<organism evidence="3 4">
    <name type="scientific">Lysobacter arseniciresistens ZS79</name>
    <dbReference type="NCBI Taxonomy" id="913325"/>
    <lineage>
        <taxon>Bacteria</taxon>
        <taxon>Pseudomonadati</taxon>
        <taxon>Pseudomonadota</taxon>
        <taxon>Gammaproteobacteria</taxon>
        <taxon>Lysobacterales</taxon>
        <taxon>Lysobacteraceae</taxon>
        <taxon>Novilysobacter</taxon>
    </lineage>
</organism>
<sequence>MQFRVPQMSCGGCLSTVTAALLAVDSTARIEADLSSKRVSVESDVGRDRLDAALRSAGYPPADTDNAED</sequence>
<dbReference type="AlphaFoldDB" id="A0A0A0F050"/>
<accession>A0A0A0F050</accession>
<dbReference type="Gene3D" id="3.30.70.100">
    <property type="match status" value="1"/>
</dbReference>
<dbReference type="STRING" id="913325.N799_06205"/>
<name>A0A0A0F050_9GAMM</name>
<dbReference type="InterPro" id="IPR017969">
    <property type="entry name" value="Heavy-metal-associated_CS"/>
</dbReference>
<dbReference type="InterPro" id="IPR036163">
    <property type="entry name" value="HMA_dom_sf"/>
</dbReference>
<dbReference type="PROSITE" id="PS01047">
    <property type="entry name" value="HMA_1"/>
    <property type="match status" value="1"/>
</dbReference>
<dbReference type="EMBL" id="AVPT01000016">
    <property type="protein sequence ID" value="KGM55915.1"/>
    <property type="molecule type" value="Genomic_DNA"/>
</dbReference>
<proteinExistence type="predicted"/>
<evidence type="ECO:0000313" key="3">
    <source>
        <dbReference type="EMBL" id="KGM55915.1"/>
    </source>
</evidence>
<evidence type="ECO:0000259" key="2">
    <source>
        <dbReference type="PROSITE" id="PS50846"/>
    </source>
</evidence>
<reference evidence="3 4" key="1">
    <citation type="journal article" date="2015" name="Stand. Genomic Sci.">
        <title>Genomic information of the arsenic-resistant bacterium Lysobacter arseniciresistens type strain ZS79(T) and comparison of Lysobacter draft genomes.</title>
        <authorList>
            <person name="Liu L."/>
            <person name="Zhang S."/>
            <person name="Luo M."/>
            <person name="Wang G."/>
        </authorList>
    </citation>
    <scope>NUCLEOTIDE SEQUENCE [LARGE SCALE GENOMIC DNA]</scope>
    <source>
        <strain evidence="3 4">ZS79</strain>
    </source>
</reference>
<dbReference type="GO" id="GO:0046872">
    <property type="term" value="F:metal ion binding"/>
    <property type="evidence" value="ECO:0007669"/>
    <property type="project" value="UniProtKB-KW"/>
</dbReference>
<protein>
    <recommendedName>
        <fullName evidence="2">HMA domain-containing protein</fullName>
    </recommendedName>
</protein>
<comment type="caution">
    <text evidence="3">The sequence shown here is derived from an EMBL/GenBank/DDBJ whole genome shotgun (WGS) entry which is preliminary data.</text>
</comment>
<gene>
    <name evidence="3" type="ORF">N799_06205</name>
</gene>
<dbReference type="eggNOG" id="COG2608">
    <property type="taxonomic scope" value="Bacteria"/>
</dbReference>